<reference evidence="1" key="1">
    <citation type="submission" date="2023-07" db="EMBL/GenBank/DDBJ databases">
        <authorList>
            <consortium name="AG Swart"/>
            <person name="Singh M."/>
            <person name="Singh A."/>
            <person name="Seah K."/>
            <person name="Emmerich C."/>
        </authorList>
    </citation>
    <scope>NUCLEOTIDE SEQUENCE</scope>
    <source>
        <strain evidence="1">DP1</strain>
    </source>
</reference>
<sequence length="93" mass="10454">MNRGFNFGRRCFNNMKSGAKPSFRPFYTQQRAAMSFFKVNKMAFATLPQLQAAKLESMASLTTGMINSITIEGISLSLDCVEENDAEDDDGRW</sequence>
<dbReference type="AlphaFoldDB" id="A0AAD1Y0W0"/>
<evidence type="ECO:0000313" key="2">
    <source>
        <dbReference type="Proteomes" id="UP001295684"/>
    </source>
</evidence>
<accession>A0AAD1Y0W0</accession>
<organism evidence="1 2">
    <name type="scientific">Euplotes crassus</name>
    <dbReference type="NCBI Taxonomy" id="5936"/>
    <lineage>
        <taxon>Eukaryota</taxon>
        <taxon>Sar</taxon>
        <taxon>Alveolata</taxon>
        <taxon>Ciliophora</taxon>
        <taxon>Intramacronucleata</taxon>
        <taxon>Spirotrichea</taxon>
        <taxon>Hypotrichia</taxon>
        <taxon>Euplotida</taxon>
        <taxon>Euplotidae</taxon>
        <taxon>Moneuplotes</taxon>
    </lineage>
</organism>
<name>A0AAD1Y0W0_EUPCR</name>
<dbReference type="EMBL" id="CAMPGE010024803">
    <property type="protein sequence ID" value="CAI2382619.1"/>
    <property type="molecule type" value="Genomic_DNA"/>
</dbReference>
<keyword evidence="2" id="KW-1185">Reference proteome</keyword>
<evidence type="ECO:0000313" key="1">
    <source>
        <dbReference type="EMBL" id="CAI2382619.1"/>
    </source>
</evidence>
<gene>
    <name evidence="1" type="ORF">ECRASSUSDP1_LOCUS24097</name>
</gene>
<protein>
    <submittedName>
        <fullName evidence="1">Uncharacterized protein</fullName>
    </submittedName>
</protein>
<comment type="caution">
    <text evidence="1">The sequence shown here is derived from an EMBL/GenBank/DDBJ whole genome shotgun (WGS) entry which is preliminary data.</text>
</comment>
<dbReference type="Proteomes" id="UP001295684">
    <property type="component" value="Unassembled WGS sequence"/>
</dbReference>
<proteinExistence type="predicted"/>